<dbReference type="PANTHER" id="PTHR31205">
    <property type="entry name" value="ACTIN CROSS-LINKING PROTEIN (DUF569)"/>
    <property type="match status" value="1"/>
</dbReference>
<feature type="region of interest" description="Disordered" evidence="2">
    <location>
        <begin position="210"/>
        <end position="257"/>
    </location>
</feature>
<dbReference type="Gene3D" id="2.80.10.50">
    <property type="match status" value="1"/>
</dbReference>
<evidence type="ECO:0000256" key="2">
    <source>
        <dbReference type="SAM" id="MobiDB-lite"/>
    </source>
</evidence>
<dbReference type="Gramene" id="AUR62018303-RA">
    <property type="protein sequence ID" value="AUR62018303-RA:cds"/>
    <property type="gene ID" value="AUR62018303"/>
</dbReference>
<sequence>MEFFKKAKVVRLRSQHNKYLTASEDEEAVKQTRSGSSKNARWTVEPIEGKPNVIRLKNCNSWKYLTASEEPFLLGWTGKRVLQSSPRLRLDSTVEWEPIKEGSVVKLRTRNGNFLRGNGGVPPWNNSVTHDVPSRSATQDWIFWTVDVVEVDYKSMDEVDYKSMDEVEDKKGVVEDLVGCNVEDHGSLSRNSSYASTIIMEEVANDFHEVGSPVASSTPKSARSVRSNSEVSATPSPRASPTASDTHTPTRVSPHVQNIRDESKTSVEYASNHHPHQLEVKMAKQTLKELNNMDFETVLSSGRDKKMDKSISILIADAKVSYRDQTILKDLTNLRNKLKSMRNDRELACQELNEYTTFCTRRLEVKAELKKDAAKAHELETIEDGFSKMLATARAKRDNILKQLEEVDSRIKAAEKTQADNAVDIEELISRIGENSQSLREMEKNEKSWQAKKVEAENKLESVEEEWKKMKSLLQDV</sequence>
<accession>A0A803LSV9</accession>
<organism evidence="4 5">
    <name type="scientific">Chenopodium quinoa</name>
    <name type="common">Quinoa</name>
    <dbReference type="NCBI Taxonomy" id="63459"/>
    <lineage>
        <taxon>Eukaryota</taxon>
        <taxon>Viridiplantae</taxon>
        <taxon>Streptophyta</taxon>
        <taxon>Embryophyta</taxon>
        <taxon>Tracheophyta</taxon>
        <taxon>Spermatophyta</taxon>
        <taxon>Magnoliopsida</taxon>
        <taxon>eudicotyledons</taxon>
        <taxon>Gunneridae</taxon>
        <taxon>Pentapetalae</taxon>
        <taxon>Caryophyllales</taxon>
        <taxon>Chenopodiaceae</taxon>
        <taxon>Chenopodioideae</taxon>
        <taxon>Atripliceae</taxon>
        <taxon>Chenopodium</taxon>
    </lineage>
</organism>
<dbReference type="AlphaFoldDB" id="A0A803LSV9"/>
<dbReference type="SUPFAM" id="SSF50405">
    <property type="entry name" value="Actin-crosslinking proteins"/>
    <property type="match status" value="1"/>
</dbReference>
<proteinExistence type="predicted"/>
<evidence type="ECO:0000313" key="4">
    <source>
        <dbReference type="EnsemblPlants" id="AUR62018303-RA:cds"/>
    </source>
</evidence>
<reference evidence="4" key="1">
    <citation type="journal article" date="2017" name="Nature">
        <title>The genome of Chenopodium quinoa.</title>
        <authorList>
            <person name="Jarvis D.E."/>
            <person name="Ho Y.S."/>
            <person name="Lightfoot D.J."/>
            <person name="Schmoeckel S.M."/>
            <person name="Li B."/>
            <person name="Borm T.J.A."/>
            <person name="Ohyanagi H."/>
            <person name="Mineta K."/>
            <person name="Michell C.T."/>
            <person name="Saber N."/>
            <person name="Kharbatia N.M."/>
            <person name="Rupper R.R."/>
            <person name="Sharp A.R."/>
            <person name="Dally N."/>
            <person name="Boughton B.A."/>
            <person name="Woo Y.H."/>
            <person name="Gao G."/>
            <person name="Schijlen E.G.W.M."/>
            <person name="Guo X."/>
            <person name="Momin A.A."/>
            <person name="Negrao S."/>
            <person name="Al-Babili S."/>
            <person name="Gehring C."/>
            <person name="Roessner U."/>
            <person name="Jung C."/>
            <person name="Murphy K."/>
            <person name="Arold S.T."/>
            <person name="Gojobori T."/>
            <person name="van der Linden C.G."/>
            <person name="van Loo E.N."/>
            <person name="Jellen E.N."/>
            <person name="Maughan P.J."/>
            <person name="Tester M."/>
        </authorList>
    </citation>
    <scope>NUCLEOTIDE SEQUENCE [LARGE SCALE GENOMIC DNA]</scope>
    <source>
        <strain evidence="4">cv. PI 614886</strain>
    </source>
</reference>
<feature type="domain" description="DUF569" evidence="3">
    <location>
        <begin position="1"/>
        <end position="144"/>
    </location>
</feature>
<keyword evidence="1" id="KW-0175">Coiled coil</keyword>
<dbReference type="FunFam" id="2.80.10.50:FF:000067">
    <property type="entry name" value="BnaC05g19630D protein"/>
    <property type="match status" value="1"/>
</dbReference>
<evidence type="ECO:0000259" key="3">
    <source>
        <dbReference type="Pfam" id="PF04601"/>
    </source>
</evidence>
<dbReference type="InterPro" id="IPR008999">
    <property type="entry name" value="Actin-crosslinking"/>
</dbReference>
<dbReference type="PANTHER" id="PTHR31205:SF69">
    <property type="entry name" value="ACTIN CROSS-LINKING PROTEIN (DUF569)"/>
    <property type="match status" value="1"/>
</dbReference>
<dbReference type="Pfam" id="PF04601">
    <property type="entry name" value="DUF569"/>
    <property type="match status" value="1"/>
</dbReference>
<dbReference type="EnsemblPlants" id="AUR62018303-RA">
    <property type="protein sequence ID" value="AUR62018303-RA:cds"/>
    <property type="gene ID" value="AUR62018303"/>
</dbReference>
<dbReference type="OMA" id="SARWIVE"/>
<evidence type="ECO:0000256" key="1">
    <source>
        <dbReference type="SAM" id="Coils"/>
    </source>
</evidence>
<protein>
    <recommendedName>
        <fullName evidence="3">DUF569 domain-containing protein</fullName>
    </recommendedName>
</protein>
<feature type="coiled-coil region" evidence="1">
    <location>
        <begin position="390"/>
        <end position="473"/>
    </location>
</feature>
<dbReference type="Proteomes" id="UP000596660">
    <property type="component" value="Unplaced"/>
</dbReference>
<name>A0A803LSV9_CHEQI</name>
<feature type="compositionally biased region" description="Polar residues" evidence="2">
    <location>
        <begin position="214"/>
        <end position="251"/>
    </location>
</feature>
<evidence type="ECO:0000313" key="5">
    <source>
        <dbReference type="Proteomes" id="UP000596660"/>
    </source>
</evidence>
<keyword evidence="5" id="KW-1185">Reference proteome</keyword>
<dbReference type="InterPro" id="IPR007679">
    <property type="entry name" value="DUF569"/>
</dbReference>
<dbReference type="CDD" id="cd23340">
    <property type="entry name" value="beta-trefoil_FSCN_ACP-like"/>
    <property type="match status" value="1"/>
</dbReference>
<reference evidence="4" key="2">
    <citation type="submission" date="2021-03" db="UniProtKB">
        <authorList>
            <consortium name="EnsemblPlants"/>
        </authorList>
    </citation>
    <scope>IDENTIFICATION</scope>
</reference>